<feature type="transmembrane region" description="Helical" evidence="9">
    <location>
        <begin position="64"/>
        <end position="85"/>
    </location>
</feature>
<evidence type="ECO:0000256" key="4">
    <source>
        <dbReference type="ARBA" id="ARBA00005985"/>
    </source>
</evidence>
<dbReference type="InterPro" id="IPR044878">
    <property type="entry name" value="UbiA_sf"/>
</dbReference>
<feature type="transmembrane region" description="Helical" evidence="9">
    <location>
        <begin position="36"/>
        <end position="58"/>
    </location>
</feature>
<reference evidence="10" key="1">
    <citation type="submission" date="2018-04" db="EMBL/GenBank/DDBJ databases">
        <title>Whole genome sequencing of Hypsizygus marmoreus.</title>
        <authorList>
            <person name="Choi I.-G."/>
            <person name="Min B."/>
            <person name="Kim J.-G."/>
            <person name="Kim S."/>
            <person name="Oh Y.-L."/>
            <person name="Kong W.-S."/>
            <person name="Park H."/>
            <person name="Jeong J."/>
            <person name="Song E.-S."/>
        </authorList>
    </citation>
    <scope>NUCLEOTIDE SEQUENCE [LARGE SCALE GENOMIC DNA]</scope>
    <source>
        <strain evidence="10">51987-8</strain>
    </source>
</reference>
<dbReference type="PROSITE" id="PS00943">
    <property type="entry name" value="UBIA"/>
    <property type="match status" value="1"/>
</dbReference>
<evidence type="ECO:0000256" key="8">
    <source>
        <dbReference type="ARBA" id="ARBA00023136"/>
    </source>
</evidence>
<dbReference type="GO" id="GO:0006744">
    <property type="term" value="P:ubiquinone biosynthetic process"/>
    <property type="evidence" value="ECO:0007669"/>
    <property type="project" value="UniProtKB-UniRule"/>
</dbReference>
<comment type="cofactor">
    <cofactor evidence="1 9">
        <name>Mg(2+)</name>
        <dbReference type="ChEBI" id="CHEBI:18420"/>
    </cofactor>
</comment>
<name>A0A369JM56_HYPMA</name>
<sequence length="313" mass="34754">MAKRPSNQFVANFPIGTSILYRQIELWIELTRIGKFAGTMVVFWPFAWGLTMAARSISMPLLHFFSYMITGFFGACAGCVWNDILDRSFDAQVARTKYRPVASGKINVFGAAMFLSMHLFLMLSLIWKVNRFAWTIGLLAVFPLTGIYPLMKRVTYWPQAWLGIAINIGITMSWACTTGSCPKSSFVLSGGSFFWTLWYDTIYACQDKKDDVNAGVKSTALLFGNHIKAILAIFGTILISSLLLSGVMNGQSPIYFVLGVIGGAAHLCWQLYTVDIDSPKSCWQMFEANGYYFGAIVEAGLALDYVNALSVQV</sequence>
<keyword evidence="9" id="KW-0831">Ubiquinone biosynthesis</keyword>
<dbReference type="OrthoDB" id="18170at2759"/>
<evidence type="ECO:0000256" key="3">
    <source>
        <dbReference type="ARBA" id="ARBA00005179"/>
    </source>
</evidence>
<feature type="transmembrane region" description="Helical" evidence="9">
    <location>
        <begin position="229"/>
        <end position="248"/>
    </location>
</feature>
<organism evidence="10 11">
    <name type="scientific">Hypsizygus marmoreus</name>
    <name type="common">White beech mushroom</name>
    <name type="synonym">Agaricus marmoreus</name>
    <dbReference type="NCBI Taxonomy" id="39966"/>
    <lineage>
        <taxon>Eukaryota</taxon>
        <taxon>Fungi</taxon>
        <taxon>Dikarya</taxon>
        <taxon>Basidiomycota</taxon>
        <taxon>Agaricomycotina</taxon>
        <taxon>Agaricomycetes</taxon>
        <taxon>Agaricomycetidae</taxon>
        <taxon>Agaricales</taxon>
        <taxon>Tricholomatineae</taxon>
        <taxon>Lyophyllaceae</taxon>
        <taxon>Hypsizygus</taxon>
    </lineage>
</organism>
<dbReference type="GO" id="GO:0005743">
    <property type="term" value="C:mitochondrial inner membrane"/>
    <property type="evidence" value="ECO:0007669"/>
    <property type="project" value="UniProtKB-SubCell"/>
</dbReference>
<dbReference type="PANTHER" id="PTHR11048">
    <property type="entry name" value="PRENYLTRANSFERASES"/>
    <property type="match status" value="1"/>
</dbReference>
<keyword evidence="8 9" id="KW-0472">Membrane</keyword>
<dbReference type="STRING" id="39966.A0A369JM56"/>
<dbReference type="GO" id="GO:0008412">
    <property type="term" value="F:4-hydroxybenzoate polyprenyltransferase activity"/>
    <property type="evidence" value="ECO:0007669"/>
    <property type="project" value="UniProtKB-EC"/>
</dbReference>
<keyword evidence="9" id="KW-0414">Isoprene biosynthesis</keyword>
<feature type="transmembrane region" description="Helical" evidence="9">
    <location>
        <begin position="254"/>
        <end position="272"/>
    </location>
</feature>
<comment type="subcellular location">
    <subcellularLocation>
        <location evidence="2">Membrane</location>
        <topology evidence="2">Multi-pass membrane protein</topology>
    </subcellularLocation>
    <subcellularLocation>
        <location evidence="9">Mitochondrion inner membrane</location>
        <topology evidence="9">Multi-pass membrane protein</topology>
        <orientation evidence="9">Matrix side</orientation>
    </subcellularLocation>
</comment>
<dbReference type="GO" id="GO:0008299">
    <property type="term" value="P:isoprenoid biosynthetic process"/>
    <property type="evidence" value="ECO:0007669"/>
    <property type="project" value="UniProtKB-UniRule"/>
</dbReference>
<dbReference type="InterPro" id="IPR006370">
    <property type="entry name" value="HB_polyprenyltransferase-like"/>
</dbReference>
<dbReference type="InterPro" id="IPR000537">
    <property type="entry name" value="UbiA_prenyltransferase"/>
</dbReference>
<evidence type="ECO:0000256" key="2">
    <source>
        <dbReference type="ARBA" id="ARBA00004141"/>
    </source>
</evidence>
<dbReference type="CDD" id="cd13959">
    <property type="entry name" value="PT_UbiA_COQ2"/>
    <property type="match status" value="1"/>
</dbReference>
<comment type="function">
    <text evidence="9">Catalyzes the prenylation of para-hydroxybenzoate (PHB) with an all-trans polyprenyl group. Mediates the second step in the final reaction sequence of coenzyme Q (CoQ) biosynthesis, which is the condensation of the polyisoprenoid side chain with PHB, generating the first membrane-bound Q intermediate.</text>
</comment>
<comment type="caution">
    <text evidence="10">The sequence shown here is derived from an EMBL/GenBank/DDBJ whole genome shotgun (WGS) entry which is preliminary data.</text>
</comment>
<evidence type="ECO:0000313" key="10">
    <source>
        <dbReference type="EMBL" id="RDB21485.1"/>
    </source>
</evidence>
<evidence type="ECO:0000256" key="9">
    <source>
        <dbReference type="HAMAP-Rule" id="MF_03189"/>
    </source>
</evidence>
<dbReference type="UniPathway" id="UPA00232"/>
<keyword evidence="9" id="KW-0999">Mitochondrion inner membrane</keyword>
<gene>
    <name evidence="10" type="primary">ppt1_2</name>
    <name evidence="10" type="ORF">Hypma_011897</name>
</gene>
<evidence type="ECO:0000256" key="7">
    <source>
        <dbReference type="ARBA" id="ARBA00022989"/>
    </source>
</evidence>
<keyword evidence="11" id="KW-1185">Reference proteome</keyword>
<dbReference type="Gene3D" id="1.10.357.140">
    <property type="entry name" value="UbiA prenyltransferase"/>
    <property type="match status" value="1"/>
</dbReference>
<dbReference type="PANTHER" id="PTHR11048:SF28">
    <property type="entry name" value="4-HYDROXYBENZOATE POLYPRENYLTRANSFERASE, MITOCHONDRIAL"/>
    <property type="match status" value="1"/>
</dbReference>
<keyword evidence="6 9" id="KW-0812">Transmembrane</keyword>
<comment type="pathway">
    <text evidence="3">Secondary metabolite biosynthesis.</text>
</comment>
<dbReference type="Proteomes" id="UP000076154">
    <property type="component" value="Unassembled WGS sequence"/>
</dbReference>
<evidence type="ECO:0000313" key="11">
    <source>
        <dbReference type="Proteomes" id="UP000076154"/>
    </source>
</evidence>
<dbReference type="EMBL" id="LUEZ02000055">
    <property type="protein sequence ID" value="RDB21485.1"/>
    <property type="molecule type" value="Genomic_DNA"/>
</dbReference>
<protein>
    <recommendedName>
        <fullName evidence="9">4-hydroxybenzoate polyprenyltransferase, mitochondrial</fullName>
        <shortName evidence="9">4-HB polyprenyltransferase</shortName>
        <ecNumber evidence="9">2.5.1.39</ecNumber>
    </recommendedName>
    <alternativeName>
        <fullName evidence="9">Para-hydroxybenzoate--polyprenyltransferase</fullName>
        <shortName evidence="9">PHB:PPT</shortName>
        <shortName evidence="9">PHB:polyprenyltransferase</shortName>
    </alternativeName>
</protein>
<comment type="catalytic activity">
    <reaction evidence="9">
        <text>an all-trans-polyprenyl diphosphate + 4-hydroxybenzoate = a 4-hydroxy-3-(all-trans-polyprenyl)benzoate + diphosphate</text>
        <dbReference type="Rhea" id="RHEA:44504"/>
        <dbReference type="Rhea" id="RHEA-COMP:9514"/>
        <dbReference type="Rhea" id="RHEA-COMP:9564"/>
        <dbReference type="ChEBI" id="CHEBI:17879"/>
        <dbReference type="ChEBI" id="CHEBI:33019"/>
        <dbReference type="ChEBI" id="CHEBI:58914"/>
        <dbReference type="ChEBI" id="CHEBI:78396"/>
        <dbReference type="EC" id="2.5.1.39"/>
    </reaction>
</comment>
<dbReference type="InterPro" id="IPR030470">
    <property type="entry name" value="UbiA_prenylTrfase_CS"/>
</dbReference>
<keyword evidence="9" id="KW-0496">Mitochondrion</keyword>
<proteinExistence type="inferred from homology"/>
<dbReference type="AlphaFoldDB" id="A0A369JM56"/>
<dbReference type="FunFam" id="1.10.357.140:FF:000008">
    <property type="entry name" value="4-hydroxybenzoate octaprenyltransferase"/>
    <property type="match status" value="1"/>
</dbReference>
<dbReference type="InterPro" id="IPR039653">
    <property type="entry name" value="Prenyltransferase"/>
</dbReference>
<feature type="transmembrane region" description="Helical" evidence="9">
    <location>
        <begin position="132"/>
        <end position="151"/>
    </location>
</feature>
<accession>A0A369JM56</accession>
<dbReference type="EC" id="2.5.1.39" evidence="9"/>
<dbReference type="FunFam" id="1.20.120.1780:FF:000001">
    <property type="entry name" value="4-hydroxybenzoate octaprenyltransferase"/>
    <property type="match status" value="1"/>
</dbReference>
<evidence type="ECO:0000256" key="5">
    <source>
        <dbReference type="ARBA" id="ARBA00022679"/>
    </source>
</evidence>
<dbReference type="HAMAP" id="MF_01635">
    <property type="entry name" value="UbiA"/>
    <property type="match status" value="1"/>
</dbReference>
<evidence type="ECO:0000256" key="6">
    <source>
        <dbReference type="ARBA" id="ARBA00022692"/>
    </source>
</evidence>
<comment type="similarity">
    <text evidence="4 9">Belongs to the UbiA prenyltransferase family.</text>
</comment>
<evidence type="ECO:0000256" key="1">
    <source>
        <dbReference type="ARBA" id="ARBA00001946"/>
    </source>
</evidence>
<keyword evidence="7 9" id="KW-1133">Transmembrane helix</keyword>
<dbReference type="InParanoid" id="A0A369JM56"/>
<feature type="transmembrane region" description="Helical" evidence="9">
    <location>
        <begin position="106"/>
        <end position="126"/>
    </location>
</feature>
<keyword evidence="5 9" id="KW-0808">Transferase</keyword>
<dbReference type="Pfam" id="PF01040">
    <property type="entry name" value="UbiA"/>
    <property type="match status" value="1"/>
</dbReference>
<comment type="pathway">
    <text evidence="9">Cofactor biosynthesis; ubiquinone biosynthesis.</text>
</comment>